<sequence length="71" mass="8257">MRWMQRMPSEEPFEPRHQYVRLADQRAQTSVLKSMDELPLEAPYQLGPADAPLLHVSKFSQVVNFLDMKLG</sequence>
<name>A0A1N7SE94_9BURK</name>
<dbReference type="Proteomes" id="UP000187012">
    <property type="component" value="Unassembled WGS sequence"/>
</dbReference>
<evidence type="ECO:0000313" key="1">
    <source>
        <dbReference type="EMBL" id="SIT45693.1"/>
    </source>
</evidence>
<organism evidence="1 2">
    <name type="scientific">Paraburkholderia ribeironis</name>
    <dbReference type="NCBI Taxonomy" id="1247936"/>
    <lineage>
        <taxon>Bacteria</taxon>
        <taxon>Pseudomonadati</taxon>
        <taxon>Pseudomonadota</taxon>
        <taxon>Betaproteobacteria</taxon>
        <taxon>Burkholderiales</taxon>
        <taxon>Burkholderiaceae</taxon>
        <taxon>Paraburkholderia</taxon>
    </lineage>
</organism>
<proteinExistence type="predicted"/>
<accession>A0A1N7SE94</accession>
<dbReference type="EMBL" id="CYGX02000058">
    <property type="protein sequence ID" value="SIT45693.1"/>
    <property type="molecule type" value="Genomic_DNA"/>
</dbReference>
<keyword evidence="2" id="KW-1185">Reference proteome</keyword>
<gene>
    <name evidence="1" type="ORF">BN2475_580052</name>
</gene>
<evidence type="ECO:0000313" key="2">
    <source>
        <dbReference type="Proteomes" id="UP000187012"/>
    </source>
</evidence>
<dbReference type="AlphaFoldDB" id="A0A1N7SE94"/>
<reference evidence="1 2" key="1">
    <citation type="submission" date="2016-12" db="EMBL/GenBank/DDBJ databases">
        <authorList>
            <person name="Song W.-J."/>
            <person name="Kurnit D.M."/>
        </authorList>
    </citation>
    <scope>NUCLEOTIDE SEQUENCE [LARGE SCALE GENOMIC DNA]</scope>
    <source>
        <strain evidence="1 2">STM7296</strain>
    </source>
</reference>
<protein>
    <submittedName>
        <fullName evidence="1">Uncharacterized protein</fullName>
    </submittedName>
</protein>